<evidence type="ECO:0000313" key="3">
    <source>
        <dbReference type="Proteomes" id="UP000220034"/>
    </source>
</evidence>
<protein>
    <submittedName>
        <fullName evidence="2">Lecithin retinol acyltransferase</fullName>
    </submittedName>
</protein>
<keyword evidence="2" id="KW-0808">Transferase</keyword>
<dbReference type="GO" id="GO:0016746">
    <property type="term" value="F:acyltransferase activity"/>
    <property type="evidence" value="ECO:0007669"/>
    <property type="project" value="UniProtKB-KW"/>
</dbReference>
<evidence type="ECO:0000259" key="1">
    <source>
        <dbReference type="Pfam" id="PF04970"/>
    </source>
</evidence>
<dbReference type="EMBL" id="OCTN01000001">
    <property type="protein sequence ID" value="SOH92720.1"/>
    <property type="molecule type" value="Genomic_DNA"/>
</dbReference>
<dbReference type="Proteomes" id="UP000220034">
    <property type="component" value="Unassembled WGS sequence"/>
</dbReference>
<dbReference type="AlphaFoldDB" id="A0A2C9CNE6"/>
<reference evidence="3" key="1">
    <citation type="submission" date="2017-09" db="EMBL/GenBank/DDBJ databases">
        <authorList>
            <person name="Varghese N."/>
            <person name="Submissions S."/>
        </authorList>
    </citation>
    <scope>NUCLEOTIDE SEQUENCE [LARGE SCALE GENOMIC DNA]</scope>
    <source>
        <strain evidence="3">C7</strain>
    </source>
</reference>
<gene>
    <name evidence="2" type="ORF">SAMN06273572_101568</name>
</gene>
<name>A0A2C9CNE6_9RHOB</name>
<sequence length="118" mass="12712">MTVTEEPYHNVVRGRPTCLAPQQSSLPTNTILKRARSKLGKWQYQLLSANCEHFTNWATGLNVSSRQVKSTLSGAAIAGVATAVFVKEPSFKMLLTMTVIGGLTGLAAAQLPIKAIQQ</sequence>
<organism evidence="2 3">
    <name type="scientific">Pontivivens marinum</name>
    <dbReference type="NCBI Taxonomy" id="1690039"/>
    <lineage>
        <taxon>Bacteria</taxon>
        <taxon>Pseudomonadati</taxon>
        <taxon>Pseudomonadota</taxon>
        <taxon>Alphaproteobacteria</taxon>
        <taxon>Rhodobacterales</taxon>
        <taxon>Paracoccaceae</taxon>
        <taxon>Pontivivens</taxon>
    </lineage>
</organism>
<accession>A0A2C9CNE6</accession>
<proteinExistence type="predicted"/>
<evidence type="ECO:0000313" key="2">
    <source>
        <dbReference type="EMBL" id="SOH92720.1"/>
    </source>
</evidence>
<keyword evidence="2" id="KW-0012">Acyltransferase</keyword>
<dbReference type="InterPro" id="IPR007053">
    <property type="entry name" value="LRAT_dom"/>
</dbReference>
<dbReference type="Pfam" id="PF04970">
    <property type="entry name" value="LRAT"/>
    <property type="match status" value="1"/>
</dbReference>
<keyword evidence="3" id="KW-1185">Reference proteome</keyword>
<feature type="domain" description="LRAT" evidence="1">
    <location>
        <begin position="5"/>
        <end position="58"/>
    </location>
</feature>
<dbReference type="Gene3D" id="3.90.1720.10">
    <property type="entry name" value="endopeptidase domain like (from Nostoc punctiforme)"/>
    <property type="match status" value="1"/>
</dbReference>